<dbReference type="SUPFAM" id="SSF52540">
    <property type="entry name" value="P-loop containing nucleoside triphosphate hydrolases"/>
    <property type="match status" value="1"/>
</dbReference>
<dbReference type="GO" id="GO:0005524">
    <property type="term" value="F:ATP binding"/>
    <property type="evidence" value="ECO:0007669"/>
    <property type="project" value="UniProtKB-KW"/>
</dbReference>
<comment type="caution">
    <text evidence="7">The sequence shown here is derived from an EMBL/GenBank/DDBJ whole genome shotgun (WGS) entry which is preliminary data.</text>
</comment>
<dbReference type="InterPro" id="IPR017871">
    <property type="entry name" value="ABC_transporter-like_CS"/>
</dbReference>
<evidence type="ECO:0000313" key="8">
    <source>
        <dbReference type="Proteomes" id="UP000317990"/>
    </source>
</evidence>
<dbReference type="Proteomes" id="UP000317990">
    <property type="component" value="Unassembled WGS sequence"/>
</dbReference>
<dbReference type="InterPro" id="IPR027417">
    <property type="entry name" value="P-loop_NTPase"/>
</dbReference>
<feature type="domain" description="ABC transporter" evidence="6">
    <location>
        <begin position="3"/>
        <end position="234"/>
    </location>
</feature>
<name>A0A524RMQ5_9CHRO</name>
<dbReference type="AlphaFoldDB" id="A0A524RMQ5"/>
<dbReference type="PROSITE" id="PS00211">
    <property type="entry name" value="ABC_TRANSPORTER_1"/>
    <property type="match status" value="1"/>
</dbReference>
<evidence type="ECO:0000256" key="2">
    <source>
        <dbReference type="ARBA" id="ARBA00009440"/>
    </source>
</evidence>
<evidence type="ECO:0000259" key="6">
    <source>
        <dbReference type="PROSITE" id="PS50893"/>
    </source>
</evidence>
<dbReference type="CDD" id="cd03293">
    <property type="entry name" value="ABC_NrtD_SsuB_transporters"/>
    <property type="match status" value="1"/>
</dbReference>
<comment type="subcellular location">
    <subcellularLocation>
        <location evidence="1">Cell inner membrane</location>
        <topology evidence="1">Peripheral membrane protein</topology>
    </subcellularLocation>
</comment>
<sequence>MELQICNVSKHFGVGSARKTVLDRISFSMQSGEFVALVGSSGSGKSTILRLIAGLNQPSSGRISVDGEPVRGPGPDRGMVFQKYSLYPWLNAADNVAFGMRLQGIKAAEIRERTAYFLEVMGLQDAATKLPRELSGGMRQRVAIARALATNPSVLLLDEPFGALDLQIRESMQDFLLQLWQCTGLTVLLITHDVEEALVLAQRVHVLAPNPGRIIRSLDVTLDKSDLDQLRLSGEFLDLRRSLAGSLRQLESALC</sequence>
<dbReference type="EMBL" id="SRMO01000070">
    <property type="protein sequence ID" value="TGG91889.1"/>
    <property type="molecule type" value="Genomic_DNA"/>
</dbReference>
<dbReference type="InterPro" id="IPR050166">
    <property type="entry name" value="ABC_transporter_ATP-bind"/>
</dbReference>
<evidence type="ECO:0000256" key="4">
    <source>
        <dbReference type="ARBA" id="ARBA00022741"/>
    </source>
</evidence>
<evidence type="ECO:0000256" key="1">
    <source>
        <dbReference type="ARBA" id="ARBA00004417"/>
    </source>
</evidence>
<protein>
    <submittedName>
        <fullName evidence="7">ABC transporter ATP-binding protein</fullName>
    </submittedName>
</protein>
<dbReference type="SMART" id="SM00382">
    <property type="entry name" value="AAA"/>
    <property type="match status" value="1"/>
</dbReference>
<evidence type="ECO:0000256" key="3">
    <source>
        <dbReference type="ARBA" id="ARBA00022448"/>
    </source>
</evidence>
<dbReference type="Gene3D" id="3.40.50.300">
    <property type="entry name" value="P-loop containing nucleotide triphosphate hydrolases"/>
    <property type="match status" value="1"/>
</dbReference>
<keyword evidence="3" id="KW-0813">Transport</keyword>
<comment type="similarity">
    <text evidence="2">Belongs to the ABC transporter superfamily. Nitrate/nitrite/cyanate uptake transporter (NitT) (TC 3.A.1.16) family.</text>
</comment>
<keyword evidence="4" id="KW-0547">Nucleotide-binding</keyword>
<dbReference type="GO" id="GO:0005886">
    <property type="term" value="C:plasma membrane"/>
    <property type="evidence" value="ECO:0007669"/>
    <property type="project" value="UniProtKB-SubCell"/>
</dbReference>
<evidence type="ECO:0000313" key="7">
    <source>
        <dbReference type="EMBL" id="TGG91889.1"/>
    </source>
</evidence>
<reference evidence="7 8" key="1">
    <citation type="journal article" date="2019" name="mSystems">
        <title>Life at home and on the roam: Genomic adaptions reflect the dual lifestyle of an intracellular, facultative symbiont.</title>
        <authorList>
            <person name="Burgsdorf I."/>
        </authorList>
    </citation>
    <scope>NUCLEOTIDE SEQUENCE [LARGE SCALE GENOMIC DNA]</scope>
    <source>
        <strain evidence="7">277cV</strain>
    </source>
</reference>
<dbReference type="PROSITE" id="PS50893">
    <property type="entry name" value="ABC_TRANSPORTER_2"/>
    <property type="match status" value="1"/>
</dbReference>
<dbReference type="GO" id="GO:0016887">
    <property type="term" value="F:ATP hydrolysis activity"/>
    <property type="evidence" value="ECO:0007669"/>
    <property type="project" value="InterPro"/>
</dbReference>
<keyword evidence="5 7" id="KW-0067">ATP-binding</keyword>
<gene>
    <name evidence="7" type="ORF">ERJ67_06900</name>
</gene>
<dbReference type="Pfam" id="PF00005">
    <property type="entry name" value="ABC_tran"/>
    <property type="match status" value="1"/>
</dbReference>
<dbReference type="PANTHER" id="PTHR42788:SF13">
    <property type="entry name" value="ALIPHATIC SULFONATES IMPORT ATP-BINDING PROTEIN SSUB"/>
    <property type="match status" value="1"/>
</dbReference>
<dbReference type="InterPro" id="IPR003593">
    <property type="entry name" value="AAA+_ATPase"/>
</dbReference>
<proteinExistence type="inferred from homology"/>
<dbReference type="PANTHER" id="PTHR42788">
    <property type="entry name" value="TAURINE IMPORT ATP-BINDING PROTEIN-RELATED"/>
    <property type="match status" value="1"/>
</dbReference>
<dbReference type="InterPro" id="IPR003439">
    <property type="entry name" value="ABC_transporter-like_ATP-bd"/>
</dbReference>
<organism evidence="7 8">
    <name type="scientific">Aphanocapsa feldmannii 277cV</name>
    <dbReference type="NCBI Taxonomy" id="2507553"/>
    <lineage>
        <taxon>Bacteria</taxon>
        <taxon>Bacillati</taxon>
        <taxon>Cyanobacteriota</taxon>
        <taxon>Cyanophyceae</taxon>
        <taxon>Oscillatoriophycideae</taxon>
        <taxon>Chroococcales</taxon>
        <taxon>Microcystaceae</taxon>
        <taxon>Aphanocapsa</taxon>
    </lineage>
</organism>
<accession>A0A524RMQ5</accession>
<evidence type="ECO:0000256" key="5">
    <source>
        <dbReference type="ARBA" id="ARBA00022840"/>
    </source>
</evidence>